<dbReference type="Proteomes" id="UP001152795">
    <property type="component" value="Unassembled WGS sequence"/>
</dbReference>
<organism evidence="1 2">
    <name type="scientific">Paramuricea clavata</name>
    <name type="common">Red gorgonian</name>
    <name type="synonym">Violescent sea-whip</name>
    <dbReference type="NCBI Taxonomy" id="317549"/>
    <lineage>
        <taxon>Eukaryota</taxon>
        <taxon>Metazoa</taxon>
        <taxon>Cnidaria</taxon>
        <taxon>Anthozoa</taxon>
        <taxon>Octocorallia</taxon>
        <taxon>Malacalcyonacea</taxon>
        <taxon>Plexauridae</taxon>
        <taxon>Paramuricea</taxon>
    </lineage>
</organism>
<evidence type="ECO:0000313" key="2">
    <source>
        <dbReference type="Proteomes" id="UP001152795"/>
    </source>
</evidence>
<gene>
    <name evidence="1" type="ORF">PACLA_8A044705</name>
</gene>
<keyword evidence="2" id="KW-1185">Reference proteome</keyword>
<proteinExistence type="predicted"/>
<evidence type="ECO:0000313" key="1">
    <source>
        <dbReference type="EMBL" id="CAB4043797.1"/>
    </source>
</evidence>
<dbReference type="AlphaFoldDB" id="A0A6S7KFY2"/>
<reference evidence="1" key="1">
    <citation type="submission" date="2020-04" db="EMBL/GenBank/DDBJ databases">
        <authorList>
            <person name="Alioto T."/>
            <person name="Alioto T."/>
            <person name="Gomez Garrido J."/>
        </authorList>
    </citation>
    <scope>NUCLEOTIDE SEQUENCE</scope>
    <source>
        <strain evidence="1">A484AB</strain>
    </source>
</reference>
<name>A0A6S7KFY2_PARCT</name>
<comment type="caution">
    <text evidence="1">The sequence shown here is derived from an EMBL/GenBank/DDBJ whole genome shotgun (WGS) entry which is preliminary data.</text>
</comment>
<dbReference type="EMBL" id="CACRXK020033209">
    <property type="protein sequence ID" value="CAB4043797.1"/>
    <property type="molecule type" value="Genomic_DNA"/>
</dbReference>
<sequence>MFLDVAGQHGADAAGGVPGEQDGFGSRALTGVDVVDMAEGYVAWLEQIVSGSKKLINVNATESVVGLNRRGVVFDSFFPIADANVLFSYLLNLLLHQYKDN</sequence>
<protein>
    <submittedName>
        <fullName evidence="1">Uncharacterized protein</fullName>
    </submittedName>
</protein>
<accession>A0A6S7KFY2</accession>